<keyword evidence="4" id="KW-1185">Reference proteome</keyword>
<dbReference type="InterPro" id="IPR019039">
    <property type="entry name" value="T4-Rnl1-like_N"/>
</dbReference>
<proteinExistence type="predicted"/>
<feature type="domain" description="T4 RNA ligase 1-like N-terminal" evidence="2">
    <location>
        <begin position="10"/>
        <end position="128"/>
    </location>
</feature>
<evidence type="ECO:0000313" key="3">
    <source>
        <dbReference type="EMBL" id="KAF5339577.1"/>
    </source>
</evidence>
<dbReference type="PANTHER" id="PTHR32004">
    <property type="entry name" value="TRNA LIGASE"/>
    <property type="match status" value="1"/>
</dbReference>
<dbReference type="GO" id="GO:0006388">
    <property type="term" value="P:tRNA splicing, via endonucleolytic cleavage and ligation"/>
    <property type="evidence" value="ECO:0007669"/>
    <property type="project" value="TreeGrafter"/>
</dbReference>
<feature type="region of interest" description="Disordered" evidence="1">
    <location>
        <begin position="72"/>
        <end position="110"/>
    </location>
</feature>
<evidence type="ECO:0000256" key="1">
    <source>
        <dbReference type="SAM" id="MobiDB-lite"/>
    </source>
</evidence>
<name>A0A8H5CFI2_9AGAR</name>
<dbReference type="PANTHER" id="PTHR32004:SF1">
    <property type="entry name" value="TRNA LIGASE"/>
    <property type="match status" value="1"/>
</dbReference>
<dbReference type="EMBL" id="JAACJK010000007">
    <property type="protein sequence ID" value="KAF5339577.1"/>
    <property type="molecule type" value="Genomic_DNA"/>
</dbReference>
<sequence length="169" mass="19063">MDSSCDDAFEEHTGLHLHSLNASSGPFETLSYTAVDAFAEDWGFIRTASITLNSTDDVRAFTSRGGETGKWHFKSGTARPSRTSSCAHTSPTRPRRRKGSWNRTVSREQSPYTPRSDFFFKVKFDEPYMMYCDWRGVTRVPTGYFSPYATTYKQGAAKMGLSVLPKSKR</sequence>
<dbReference type="GO" id="GO:0003972">
    <property type="term" value="F:RNA ligase (ATP) activity"/>
    <property type="evidence" value="ECO:0007669"/>
    <property type="project" value="TreeGrafter"/>
</dbReference>
<gene>
    <name evidence="3" type="ORF">D9611_011456</name>
</gene>
<protein>
    <recommendedName>
        <fullName evidence="2">T4 RNA ligase 1-like N-terminal domain-containing protein</fullName>
    </recommendedName>
</protein>
<dbReference type="Pfam" id="PF09511">
    <property type="entry name" value="RNA_lig_T4_1"/>
    <property type="match status" value="1"/>
</dbReference>
<organism evidence="3 4">
    <name type="scientific">Ephemerocybe angulata</name>
    <dbReference type="NCBI Taxonomy" id="980116"/>
    <lineage>
        <taxon>Eukaryota</taxon>
        <taxon>Fungi</taxon>
        <taxon>Dikarya</taxon>
        <taxon>Basidiomycota</taxon>
        <taxon>Agaricomycotina</taxon>
        <taxon>Agaricomycetes</taxon>
        <taxon>Agaricomycetidae</taxon>
        <taxon>Agaricales</taxon>
        <taxon>Agaricineae</taxon>
        <taxon>Psathyrellaceae</taxon>
        <taxon>Ephemerocybe</taxon>
    </lineage>
</organism>
<feature type="compositionally biased region" description="Polar residues" evidence="1">
    <location>
        <begin position="78"/>
        <end position="92"/>
    </location>
</feature>
<dbReference type="AlphaFoldDB" id="A0A8H5CFI2"/>
<evidence type="ECO:0000313" key="4">
    <source>
        <dbReference type="Proteomes" id="UP000541558"/>
    </source>
</evidence>
<dbReference type="Proteomes" id="UP000541558">
    <property type="component" value="Unassembled WGS sequence"/>
</dbReference>
<feature type="compositionally biased region" description="Polar residues" evidence="1">
    <location>
        <begin position="101"/>
        <end position="110"/>
    </location>
</feature>
<dbReference type="OrthoDB" id="276239at2759"/>
<dbReference type="GO" id="GO:0005634">
    <property type="term" value="C:nucleus"/>
    <property type="evidence" value="ECO:0007669"/>
    <property type="project" value="TreeGrafter"/>
</dbReference>
<reference evidence="3 4" key="1">
    <citation type="journal article" date="2020" name="ISME J.">
        <title>Uncovering the hidden diversity of litter-decomposition mechanisms in mushroom-forming fungi.</title>
        <authorList>
            <person name="Floudas D."/>
            <person name="Bentzer J."/>
            <person name="Ahren D."/>
            <person name="Johansson T."/>
            <person name="Persson P."/>
            <person name="Tunlid A."/>
        </authorList>
    </citation>
    <scope>NUCLEOTIDE SEQUENCE [LARGE SCALE GENOMIC DNA]</scope>
    <source>
        <strain evidence="3 4">CBS 175.51</strain>
    </source>
</reference>
<accession>A0A8H5CFI2</accession>
<comment type="caution">
    <text evidence="3">The sequence shown here is derived from an EMBL/GenBank/DDBJ whole genome shotgun (WGS) entry which is preliminary data.</text>
</comment>
<evidence type="ECO:0000259" key="2">
    <source>
        <dbReference type="Pfam" id="PF09511"/>
    </source>
</evidence>